<dbReference type="EMBL" id="LR796230">
    <property type="protein sequence ID" value="CAB4128429.1"/>
    <property type="molecule type" value="Genomic_DNA"/>
</dbReference>
<sequence length="204" mass="22998">MNYGTLHREGSAKFLTSTGIWFDLNAPDPQDVRIADIAWALANVNRFGGHVGACSVAVHSLNVMERFVRKFGYLRQSYPNAALHALLHDASEAYLGDVISPLKVLLPSYRELEARVQAAIWEAFELDAPDPQVAAAIKEADIDVYARECVQFRGWDTKQHFDHAGPGLWERAQGWELAHVFQNADIMGRLFEERARLHSRIQLT</sequence>
<accession>A0A6J5L9H4</accession>
<dbReference type="SUPFAM" id="SSF109604">
    <property type="entry name" value="HD-domain/PDEase-like"/>
    <property type="match status" value="1"/>
</dbReference>
<keyword evidence="1" id="KW-0378">Hydrolase</keyword>
<protein>
    <submittedName>
        <fullName evidence="1">COG1896 Predicted hydrolases of HD superfamily</fullName>
    </submittedName>
</protein>
<dbReference type="Gene3D" id="1.10.3210.10">
    <property type="entry name" value="Hypothetical protein af1432"/>
    <property type="match status" value="1"/>
</dbReference>
<evidence type="ECO:0000313" key="1">
    <source>
        <dbReference type="EMBL" id="CAB4128429.1"/>
    </source>
</evidence>
<name>A0A6J5L9H4_9CAUD</name>
<proteinExistence type="predicted"/>
<dbReference type="GO" id="GO:0016787">
    <property type="term" value="F:hydrolase activity"/>
    <property type="evidence" value="ECO:0007669"/>
    <property type="project" value="UniProtKB-KW"/>
</dbReference>
<organism evidence="1">
    <name type="scientific">uncultured Caudovirales phage</name>
    <dbReference type="NCBI Taxonomy" id="2100421"/>
    <lineage>
        <taxon>Viruses</taxon>
        <taxon>Duplodnaviria</taxon>
        <taxon>Heunggongvirae</taxon>
        <taxon>Uroviricota</taxon>
        <taxon>Caudoviricetes</taxon>
        <taxon>Peduoviridae</taxon>
        <taxon>Maltschvirus</taxon>
        <taxon>Maltschvirus maltsch</taxon>
    </lineage>
</organism>
<gene>
    <name evidence="1" type="ORF">UFOVP114_31</name>
</gene>
<reference evidence="1" key="1">
    <citation type="submission" date="2020-04" db="EMBL/GenBank/DDBJ databases">
        <authorList>
            <person name="Chiriac C."/>
            <person name="Salcher M."/>
            <person name="Ghai R."/>
            <person name="Kavagutti S V."/>
        </authorList>
    </citation>
    <scope>NUCLEOTIDE SEQUENCE</scope>
</reference>